<proteinExistence type="predicted"/>
<dbReference type="InterPro" id="IPR050490">
    <property type="entry name" value="Bact_solute-bd_prot1"/>
</dbReference>
<evidence type="ECO:0000256" key="3">
    <source>
        <dbReference type="ARBA" id="ARBA00023136"/>
    </source>
</evidence>
<protein>
    <submittedName>
        <fullName evidence="6">Extracellular solute-binding protein</fullName>
    </submittedName>
</protein>
<dbReference type="InterPro" id="IPR006059">
    <property type="entry name" value="SBP"/>
</dbReference>
<evidence type="ECO:0000256" key="2">
    <source>
        <dbReference type="ARBA" id="ARBA00022729"/>
    </source>
</evidence>
<keyword evidence="1" id="KW-1003">Cell membrane</keyword>
<dbReference type="PANTHER" id="PTHR43649">
    <property type="entry name" value="ARABINOSE-BINDING PROTEIN-RELATED"/>
    <property type="match status" value="1"/>
</dbReference>
<keyword evidence="5" id="KW-0449">Lipoprotein</keyword>
<organism evidence="6 7">
    <name type="scientific">Candidatus Eisenbergiella merdigallinarum</name>
    <dbReference type="NCBI Taxonomy" id="2838552"/>
    <lineage>
        <taxon>Bacteria</taxon>
        <taxon>Bacillati</taxon>
        <taxon>Bacillota</taxon>
        <taxon>Clostridia</taxon>
        <taxon>Lachnospirales</taxon>
        <taxon>Lachnospiraceae</taxon>
        <taxon>Eisenbergiella</taxon>
    </lineage>
</organism>
<dbReference type="SUPFAM" id="SSF53850">
    <property type="entry name" value="Periplasmic binding protein-like II"/>
    <property type="match status" value="1"/>
</dbReference>
<reference evidence="6" key="2">
    <citation type="submission" date="2021-04" db="EMBL/GenBank/DDBJ databases">
        <authorList>
            <person name="Gilroy R."/>
        </authorList>
    </citation>
    <scope>NUCLEOTIDE SEQUENCE</scope>
    <source>
        <strain evidence="6">USAMLcec3-2134</strain>
    </source>
</reference>
<gene>
    <name evidence="6" type="ORF">H9763_01425</name>
</gene>
<evidence type="ECO:0000256" key="5">
    <source>
        <dbReference type="ARBA" id="ARBA00023288"/>
    </source>
</evidence>
<keyword evidence="2" id="KW-0732">Signal</keyword>
<dbReference type="AlphaFoldDB" id="A0A9D2MNP2"/>
<evidence type="ECO:0000256" key="1">
    <source>
        <dbReference type="ARBA" id="ARBA00022475"/>
    </source>
</evidence>
<evidence type="ECO:0000313" key="6">
    <source>
        <dbReference type="EMBL" id="HJB90107.1"/>
    </source>
</evidence>
<comment type="caution">
    <text evidence="6">The sequence shown here is derived from an EMBL/GenBank/DDBJ whole genome shotgun (WGS) entry which is preliminary data.</text>
</comment>
<dbReference type="Proteomes" id="UP000886883">
    <property type="component" value="Unassembled WGS sequence"/>
</dbReference>
<name>A0A9D2MNP2_9FIRM</name>
<dbReference type="PANTHER" id="PTHR43649:SF33">
    <property type="entry name" value="POLYGALACTURONAN_RHAMNOGALACTURONAN-BINDING PROTEIN YTCQ"/>
    <property type="match status" value="1"/>
</dbReference>
<reference evidence="6" key="1">
    <citation type="journal article" date="2021" name="PeerJ">
        <title>Extensive microbial diversity within the chicken gut microbiome revealed by metagenomics and culture.</title>
        <authorList>
            <person name="Gilroy R."/>
            <person name="Ravi A."/>
            <person name="Getino M."/>
            <person name="Pursley I."/>
            <person name="Horton D.L."/>
            <person name="Alikhan N.F."/>
            <person name="Baker D."/>
            <person name="Gharbi K."/>
            <person name="Hall N."/>
            <person name="Watson M."/>
            <person name="Adriaenssens E.M."/>
            <person name="Foster-Nyarko E."/>
            <person name="Jarju S."/>
            <person name="Secka A."/>
            <person name="Antonio M."/>
            <person name="Oren A."/>
            <person name="Chaudhuri R.R."/>
            <person name="La Ragione R."/>
            <person name="Hildebrand F."/>
            <person name="Pallen M.J."/>
        </authorList>
    </citation>
    <scope>NUCLEOTIDE SEQUENCE</scope>
    <source>
        <strain evidence="6">USAMLcec3-2134</strain>
    </source>
</reference>
<dbReference type="Gene3D" id="3.40.190.10">
    <property type="entry name" value="Periplasmic binding protein-like II"/>
    <property type="match status" value="2"/>
</dbReference>
<dbReference type="Pfam" id="PF13416">
    <property type="entry name" value="SBP_bac_8"/>
    <property type="match status" value="1"/>
</dbReference>
<evidence type="ECO:0000256" key="4">
    <source>
        <dbReference type="ARBA" id="ARBA00023139"/>
    </source>
</evidence>
<sequence length="459" mass="51947">MDVQVIALPGWSDATAKITLLMADETQRPDIIWWWNMEADFADWVEAGLLVDVAPYMDRYTTMRDYYNSIDPGILFYASESDGSIYRIPGDVAEPACETLWIRQDWLDNLNLEVPTTLDELEEVMYAFTFDDPDGNGVDDTYGLGGDGYDIRSFWPWIQGCGDGLGRDTFVRLEDGSYVYGPTTDDAKEWLGRVHKLYADGVITPNIVTDTDRDEEMANGGFGVTYNWVIYNNPSNGTMQSFYSTNPDAKWVPIDMVAGDNGNPQDEPASVGAWCYFGITNVCSDPERAYAIWDDMAQPENYVRRRFGVEGRDYIDNGDGTYEIINAGDGPENTEQNLGIKLFQDLFSRKDEYNIENSAETAELFEKVKENSRDAYEHTIEKKDPSKYVVNNELGTDIGDICKEYMWGVISGSQSLDDWDQFVSDIENAGIQDVLDELTELHTAQMKEYETYMAEHGGE</sequence>
<dbReference type="EMBL" id="DWXE01000005">
    <property type="protein sequence ID" value="HJB90107.1"/>
    <property type="molecule type" value="Genomic_DNA"/>
</dbReference>
<keyword evidence="3" id="KW-0472">Membrane</keyword>
<accession>A0A9D2MNP2</accession>
<keyword evidence="4" id="KW-0564">Palmitate</keyword>
<evidence type="ECO:0000313" key="7">
    <source>
        <dbReference type="Proteomes" id="UP000886883"/>
    </source>
</evidence>